<dbReference type="RefSeq" id="WP_120018797.1">
    <property type="nucleotide sequence ID" value="NZ_QZWZ01000059.1"/>
</dbReference>
<sequence length="44" mass="4726">MKKAYEKPTLVKREKLTELTAQIVVSGVTILSAINHRDGGSGAD</sequence>
<dbReference type="OrthoDB" id="8095546at2"/>
<comment type="caution">
    <text evidence="1">The sequence shown here is derived from an EMBL/GenBank/DDBJ whole genome shotgun (WGS) entry which is preliminary data.</text>
</comment>
<dbReference type="Proteomes" id="UP000272706">
    <property type="component" value="Unassembled WGS sequence"/>
</dbReference>
<reference evidence="1 2" key="1">
    <citation type="submission" date="2018-09" db="EMBL/GenBank/DDBJ databases">
        <title>Mesorhizobium carmichaelinearum sp. nov. isolated from Carmichaelinea spp. root nodules in New Zealand.</title>
        <authorList>
            <person name="De Meyer S.E."/>
        </authorList>
    </citation>
    <scope>NUCLEOTIDE SEQUENCE [LARGE SCALE GENOMIC DNA]</scope>
    <source>
        <strain evidence="1 2">ICMP19557</strain>
    </source>
</reference>
<name>A0A3A5JZT7_9HYPH</name>
<keyword evidence="2" id="KW-1185">Reference proteome</keyword>
<dbReference type="AlphaFoldDB" id="A0A3A5JZT7"/>
<organism evidence="1 2">
    <name type="scientific">Mesorhizobium waimense</name>
    <dbReference type="NCBI Taxonomy" id="1300307"/>
    <lineage>
        <taxon>Bacteria</taxon>
        <taxon>Pseudomonadati</taxon>
        <taxon>Pseudomonadota</taxon>
        <taxon>Alphaproteobacteria</taxon>
        <taxon>Hyphomicrobiales</taxon>
        <taxon>Phyllobacteriaceae</taxon>
        <taxon>Mesorhizobium</taxon>
    </lineage>
</organism>
<protein>
    <submittedName>
        <fullName evidence="1">Putative RiPP</fullName>
    </submittedName>
</protein>
<gene>
    <name evidence="1" type="ORF">D3227_35615</name>
</gene>
<dbReference type="EMBL" id="QZWZ01000059">
    <property type="protein sequence ID" value="RJT27763.1"/>
    <property type="molecule type" value="Genomic_DNA"/>
</dbReference>
<accession>A0A3A5JZT7</accession>
<evidence type="ECO:0000313" key="1">
    <source>
        <dbReference type="EMBL" id="RJT27763.1"/>
    </source>
</evidence>
<proteinExistence type="predicted"/>
<evidence type="ECO:0000313" key="2">
    <source>
        <dbReference type="Proteomes" id="UP000272706"/>
    </source>
</evidence>